<dbReference type="NCBIfam" id="TIGR02937">
    <property type="entry name" value="sigma70-ECF"/>
    <property type="match status" value="1"/>
</dbReference>
<keyword evidence="1" id="KW-0805">Transcription regulation</keyword>
<dbReference type="InterPro" id="IPR013325">
    <property type="entry name" value="RNA_pol_sigma_r2"/>
</dbReference>
<dbReference type="GO" id="GO:0003677">
    <property type="term" value="F:DNA binding"/>
    <property type="evidence" value="ECO:0007669"/>
    <property type="project" value="UniProtKB-KW"/>
</dbReference>
<protein>
    <recommendedName>
        <fullName evidence="5">RNA polymerase sigma-70 region 2 domain-containing protein</fullName>
    </recommendedName>
</protein>
<dbReference type="Gene3D" id="1.10.1740.10">
    <property type="match status" value="1"/>
</dbReference>
<evidence type="ECO:0000256" key="4">
    <source>
        <dbReference type="ARBA" id="ARBA00023163"/>
    </source>
</evidence>
<dbReference type="InterPro" id="IPR014284">
    <property type="entry name" value="RNA_pol_sigma-70_dom"/>
</dbReference>
<dbReference type="Proteomes" id="UP000055590">
    <property type="component" value="Chromosome"/>
</dbReference>
<name>A0A0K1PGP0_9BACT</name>
<keyword evidence="3" id="KW-0238">DNA-binding</keyword>
<dbReference type="Pfam" id="PF04542">
    <property type="entry name" value="Sigma70_r2"/>
    <property type="match status" value="1"/>
</dbReference>
<gene>
    <name evidence="6" type="ORF">AKJ08_2656</name>
</gene>
<dbReference type="EMBL" id="CP012332">
    <property type="protein sequence ID" value="AKU92269.1"/>
    <property type="molecule type" value="Genomic_DNA"/>
</dbReference>
<dbReference type="KEGG" id="vin:AKJ08_2656"/>
<dbReference type="InterPro" id="IPR039425">
    <property type="entry name" value="RNA_pol_sigma-70-like"/>
</dbReference>
<evidence type="ECO:0000259" key="5">
    <source>
        <dbReference type="Pfam" id="PF04542"/>
    </source>
</evidence>
<dbReference type="GO" id="GO:0016987">
    <property type="term" value="F:sigma factor activity"/>
    <property type="evidence" value="ECO:0007669"/>
    <property type="project" value="UniProtKB-KW"/>
</dbReference>
<dbReference type="STRING" id="1391653.AKJ08_2656"/>
<dbReference type="GO" id="GO:0006352">
    <property type="term" value="P:DNA-templated transcription initiation"/>
    <property type="evidence" value="ECO:0007669"/>
    <property type="project" value="InterPro"/>
</dbReference>
<dbReference type="PANTHER" id="PTHR43133">
    <property type="entry name" value="RNA POLYMERASE ECF-TYPE SIGMA FACTO"/>
    <property type="match status" value="1"/>
</dbReference>
<dbReference type="AlphaFoldDB" id="A0A0K1PGP0"/>
<keyword evidence="4" id="KW-0804">Transcription</keyword>
<keyword evidence="7" id="KW-1185">Reference proteome</keyword>
<organism evidence="6 7">
    <name type="scientific">Vulgatibacter incomptus</name>
    <dbReference type="NCBI Taxonomy" id="1391653"/>
    <lineage>
        <taxon>Bacteria</taxon>
        <taxon>Pseudomonadati</taxon>
        <taxon>Myxococcota</taxon>
        <taxon>Myxococcia</taxon>
        <taxon>Myxococcales</taxon>
        <taxon>Cystobacterineae</taxon>
        <taxon>Vulgatibacteraceae</taxon>
        <taxon>Vulgatibacter</taxon>
    </lineage>
</organism>
<dbReference type="InterPro" id="IPR007627">
    <property type="entry name" value="RNA_pol_sigma70_r2"/>
</dbReference>
<dbReference type="RefSeq" id="WP_050726463.1">
    <property type="nucleotide sequence ID" value="NZ_CP012332.1"/>
</dbReference>
<reference evidence="6 7" key="1">
    <citation type="submission" date="2015-08" db="EMBL/GenBank/DDBJ databases">
        <authorList>
            <person name="Babu N.S."/>
            <person name="Beckwith C.J."/>
            <person name="Beseler K.G."/>
            <person name="Brison A."/>
            <person name="Carone J.V."/>
            <person name="Caskin T.P."/>
            <person name="Diamond M."/>
            <person name="Durham M.E."/>
            <person name="Foxe J.M."/>
            <person name="Go M."/>
            <person name="Henderson B.A."/>
            <person name="Jones I.B."/>
            <person name="McGettigan J.A."/>
            <person name="Micheletti S.J."/>
            <person name="Nasrallah M.E."/>
            <person name="Ortiz D."/>
            <person name="Piller C.R."/>
            <person name="Privatt S.R."/>
            <person name="Schneider S.L."/>
            <person name="Sharp S."/>
            <person name="Smith T.C."/>
            <person name="Stanton J.D."/>
            <person name="Ullery H.E."/>
            <person name="Wilson R.J."/>
            <person name="Serrano M.G."/>
            <person name="Buck G."/>
            <person name="Lee V."/>
            <person name="Wang Y."/>
            <person name="Carvalho R."/>
            <person name="Voegtly L."/>
            <person name="Shi R."/>
            <person name="Duckworth R."/>
            <person name="Johnson A."/>
            <person name="Loviza R."/>
            <person name="Walstead R."/>
            <person name="Shah Z."/>
            <person name="Kiflezghi M."/>
            <person name="Wade K."/>
            <person name="Ball S.L."/>
            <person name="Bradley K.W."/>
            <person name="Asai D.J."/>
            <person name="Bowman C.A."/>
            <person name="Russell D.A."/>
            <person name="Pope W.H."/>
            <person name="Jacobs-Sera D."/>
            <person name="Hendrix R.W."/>
            <person name="Hatfull G.F."/>
        </authorList>
    </citation>
    <scope>NUCLEOTIDE SEQUENCE [LARGE SCALE GENOMIC DNA]</scope>
    <source>
        <strain evidence="6 7">DSM 27710</strain>
    </source>
</reference>
<sequence length="200" mass="22050">MSTDDLIERCARRDEAAWSTLLADHRSVVVRIIGRIVGDSDPSSVADLEQEVYVRLLANDCDALRRLRDPGALSLRAFVCTTAANVARDHLRRKRVRKVVSHVDWGDLEDEPVDPGLGADERVGLWQGAARVSEALRRAVREPNAARDSLIFKAHYVEGLTAPEIEAMGVGLSTKGVETVLFRLTAKVRNLLRGDDGEIS</sequence>
<proteinExistence type="predicted"/>
<evidence type="ECO:0000313" key="7">
    <source>
        <dbReference type="Proteomes" id="UP000055590"/>
    </source>
</evidence>
<keyword evidence="2" id="KW-0731">Sigma factor</keyword>
<evidence type="ECO:0000313" key="6">
    <source>
        <dbReference type="EMBL" id="AKU92269.1"/>
    </source>
</evidence>
<feature type="domain" description="RNA polymerase sigma-70 region 2" evidence="5">
    <location>
        <begin position="22"/>
        <end position="95"/>
    </location>
</feature>
<evidence type="ECO:0000256" key="2">
    <source>
        <dbReference type="ARBA" id="ARBA00023082"/>
    </source>
</evidence>
<evidence type="ECO:0000256" key="3">
    <source>
        <dbReference type="ARBA" id="ARBA00023125"/>
    </source>
</evidence>
<dbReference type="PANTHER" id="PTHR43133:SF8">
    <property type="entry name" value="RNA POLYMERASE SIGMA FACTOR HI_1459-RELATED"/>
    <property type="match status" value="1"/>
</dbReference>
<accession>A0A0K1PGP0</accession>
<evidence type="ECO:0000256" key="1">
    <source>
        <dbReference type="ARBA" id="ARBA00023015"/>
    </source>
</evidence>
<dbReference type="SUPFAM" id="SSF88946">
    <property type="entry name" value="Sigma2 domain of RNA polymerase sigma factors"/>
    <property type="match status" value="1"/>
</dbReference>